<dbReference type="SUPFAM" id="SSF49313">
    <property type="entry name" value="Cadherin-like"/>
    <property type="match status" value="5"/>
</dbReference>
<reference evidence="20" key="2">
    <citation type="submission" date="2025-08" db="UniProtKB">
        <authorList>
            <consortium name="Ensembl"/>
        </authorList>
    </citation>
    <scope>IDENTIFICATION</scope>
</reference>
<dbReference type="InterPro" id="IPR027397">
    <property type="entry name" value="Catenin-bd_sf"/>
</dbReference>
<dbReference type="AlphaFoldDB" id="A0AAZ1XPX5"/>
<reference evidence="21" key="1">
    <citation type="submission" date="2020-03" db="EMBL/GenBank/DDBJ databases">
        <title>Evolution of repeat sequences and sex chromosomes of tilapia species revealed by chromosome-level genomes.</title>
        <authorList>
            <person name="Xu L."/>
            <person name="Tao W."/>
            <person name="Wang D."/>
            <person name="Zhou Q."/>
        </authorList>
    </citation>
    <scope>NUCLEOTIDE SEQUENCE [LARGE SCALE GENOMIC DNA]</scope>
    <source>
        <strain evidence="21">Israel</strain>
    </source>
</reference>
<evidence type="ECO:0000256" key="2">
    <source>
        <dbReference type="ARBA" id="ARBA00004496"/>
    </source>
</evidence>
<evidence type="ECO:0000313" key="20">
    <source>
        <dbReference type="Ensembl" id="ENSOABP00000070331.1"/>
    </source>
</evidence>
<sequence length="855" mass="95612">MLRFILLVYCLSSATNSELLSRHRRAWIIDSFEIEEGHPGPFPYELGKVSVDREYRIYFELHGQGVDEEPTGVISIDEHSGMLNVHKAVDYEKWHALELRFEARKMDISIDTRLGIQISIKDINDNPPRFERDLYEINLPQESTQGSNLLKVHATDIDKSGTLNSTFHYEIKSVSPNVRDTQFIIDESGYISFKGCLNYEVAEKFTIVVEAKDHGEVVKLSSSTTVVIHVGNGNNHLPVISGQTGTGKVKELETGVSPLRLHVTDKDTPHTSGWRARYTVHGDERENFQILTDLETNDGILTVVEPLDFENGAQRELLISVENEAPYYSCEVKERTPSGLWKVDTIKGHDPSGAAEPQSVKVTIDVEDTNDPPEFSMTVKEVMVMENVPVGTWFDKVMAVDPDSSYSKEFVYKVGNDPAGWVTVDPLTGNITMIKTPDRESPHVVNGIYTILVYAVDKGIPPMTGTATLHIHVSDQNDNVPQLTVDSLDVCVSDAPTTTNIEAFDPDEAPYGGPFTFELLGNVEGKWRLNPDYGDTAGLVKEPGVYPGQHTIHLKISDMQGAFKVYNLSVTVCGCTVTPNCRIRQNSEIKVGPYALCIIISSLLLLLFLLLLAFTISTKREFVTMEPEDRSGGILLQSNTEAPGDNCEILATIMEEPDGLEYYNHPNLNIPLNGMVNERYSATMGINDVPNFGSFRSQLKKPRRDFTQRSIHPRFGNSRRESQYSYTGNQSNWNFSQTTGYDSSNQFEDMGNMNVVRKRNLSCAMESNDMQVKRLQYVICSAVTSLRKKEVDLGDDELHIYAEEGNSDTTSDLEAIIISEEDSFQDTLKDLGPKFHQLASICSPTQTQYSGYPVM</sequence>
<dbReference type="GO" id="GO:0016477">
    <property type="term" value="P:cell migration"/>
    <property type="evidence" value="ECO:0007669"/>
    <property type="project" value="TreeGrafter"/>
</dbReference>
<dbReference type="GO" id="GO:0008013">
    <property type="term" value="F:beta-catenin binding"/>
    <property type="evidence" value="ECO:0007669"/>
    <property type="project" value="TreeGrafter"/>
</dbReference>
<dbReference type="GO" id="GO:0016342">
    <property type="term" value="C:catenin complex"/>
    <property type="evidence" value="ECO:0007669"/>
    <property type="project" value="TreeGrafter"/>
</dbReference>
<evidence type="ECO:0000256" key="1">
    <source>
        <dbReference type="ARBA" id="ARBA00004251"/>
    </source>
</evidence>
<dbReference type="InterPro" id="IPR000233">
    <property type="entry name" value="Cadherin_Y-type_LIR"/>
</dbReference>
<evidence type="ECO:0000256" key="4">
    <source>
        <dbReference type="ARBA" id="ARBA00022490"/>
    </source>
</evidence>
<feature type="chain" id="PRO_5044268421" description="Cadherin domain-containing protein" evidence="18">
    <location>
        <begin position="18"/>
        <end position="855"/>
    </location>
</feature>
<comment type="function">
    <text evidence="16">Cadherins are calcium-dependent cell adhesion proteins.</text>
</comment>
<feature type="domain" description="Cadherin" evidence="19">
    <location>
        <begin position="256"/>
        <end position="375"/>
    </location>
</feature>
<evidence type="ECO:0000256" key="7">
    <source>
        <dbReference type="ARBA" id="ARBA00022729"/>
    </source>
</evidence>
<evidence type="ECO:0000256" key="12">
    <source>
        <dbReference type="ARBA" id="ARBA00023136"/>
    </source>
</evidence>
<dbReference type="GO" id="GO:0005737">
    <property type="term" value="C:cytoplasm"/>
    <property type="evidence" value="ECO:0007669"/>
    <property type="project" value="UniProtKB-SubCell"/>
</dbReference>
<feature type="transmembrane region" description="Helical" evidence="17">
    <location>
        <begin position="591"/>
        <end position="616"/>
    </location>
</feature>
<evidence type="ECO:0000256" key="9">
    <source>
        <dbReference type="ARBA" id="ARBA00022837"/>
    </source>
</evidence>
<feature type="domain" description="Cadherin" evidence="19">
    <location>
        <begin position="131"/>
        <end position="240"/>
    </location>
</feature>
<dbReference type="FunFam" id="2.60.40.60:FF:000095">
    <property type="entry name" value="Cadherin 13"/>
    <property type="match status" value="1"/>
</dbReference>
<organism evidence="20 21">
    <name type="scientific">Oreochromis aureus</name>
    <name type="common">Israeli tilapia</name>
    <name type="synonym">Chromis aureus</name>
    <dbReference type="NCBI Taxonomy" id="47969"/>
    <lineage>
        <taxon>Eukaryota</taxon>
        <taxon>Metazoa</taxon>
        <taxon>Chordata</taxon>
        <taxon>Craniata</taxon>
        <taxon>Vertebrata</taxon>
        <taxon>Euteleostomi</taxon>
        <taxon>Actinopterygii</taxon>
        <taxon>Neopterygii</taxon>
        <taxon>Teleostei</taxon>
        <taxon>Neoteleostei</taxon>
        <taxon>Acanthomorphata</taxon>
        <taxon>Ovalentaria</taxon>
        <taxon>Cichlomorphae</taxon>
        <taxon>Cichliformes</taxon>
        <taxon>Cichlidae</taxon>
        <taxon>African cichlids</taxon>
        <taxon>Pseudocrenilabrinae</taxon>
        <taxon>Oreochromini</taxon>
        <taxon>Oreochromis</taxon>
    </lineage>
</organism>
<keyword evidence="11 17" id="KW-1133">Transmembrane helix</keyword>
<dbReference type="CDD" id="cd11304">
    <property type="entry name" value="Cadherin_repeat"/>
    <property type="match status" value="4"/>
</dbReference>
<dbReference type="RefSeq" id="XP_031604454.2">
    <property type="nucleotide sequence ID" value="XM_031748594.2"/>
</dbReference>
<evidence type="ECO:0000256" key="13">
    <source>
        <dbReference type="ARBA" id="ARBA00023180"/>
    </source>
</evidence>
<dbReference type="GO" id="GO:0007043">
    <property type="term" value="P:cell-cell junction assembly"/>
    <property type="evidence" value="ECO:0007669"/>
    <property type="project" value="TreeGrafter"/>
</dbReference>
<dbReference type="PROSITE" id="PS50268">
    <property type="entry name" value="CADHERIN_2"/>
    <property type="match status" value="4"/>
</dbReference>
<evidence type="ECO:0000256" key="5">
    <source>
        <dbReference type="ARBA" id="ARBA00022692"/>
    </source>
</evidence>
<dbReference type="GO" id="GO:0060027">
    <property type="term" value="P:convergent extension involved in gastrulation"/>
    <property type="evidence" value="ECO:0007669"/>
    <property type="project" value="UniProtKB-ARBA"/>
</dbReference>
<evidence type="ECO:0000256" key="3">
    <source>
        <dbReference type="ARBA" id="ARBA00022475"/>
    </source>
</evidence>
<dbReference type="Gene3D" id="4.10.900.10">
    <property type="entry name" value="TCF3-CBD (Catenin binding domain)"/>
    <property type="match status" value="1"/>
</dbReference>
<evidence type="ECO:0000256" key="15">
    <source>
        <dbReference type="RuleBase" id="RU003318"/>
    </source>
</evidence>
<dbReference type="FunFam" id="2.60.40.60:FF:000158">
    <property type="entry name" value="Dachsous cadherin-related 1"/>
    <property type="match status" value="1"/>
</dbReference>
<dbReference type="InterPro" id="IPR015919">
    <property type="entry name" value="Cadherin-like_sf"/>
</dbReference>
<keyword evidence="3" id="KW-1003">Cell membrane</keyword>
<dbReference type="GO" id="GO:0005509">
    <property type="term" value="F:calcium ion binding"/>
    <property type="evidence" value="ECO:0007669"/>
    <property type="project" value="UniProtKB-UniRule"/>
</dbReference>
<dbReference type="Ensembl" id="ENSOABT00000085211.1">
    <property type="protein sequence ID" value="ENSOABP00000070331.1"/>
    <property type="gene ID" value="ENSOABG00000033751.1"/>
</dbReference>
<feature type="signal peptide" evidence="18">
    <location>
        <begin position="1"/>
        <end position="17"/>
    </location>
</feature>
<keyword evidence="8" id="KW-0677">Repeat</keyword>
<keyword evidence="9 14" id="KW-0106">Calcium</keyword>
<feature type="domain" description="Cadherin" evidence="19">
    <location>
        <begin position="56"/>
        <end position="130"/>
    </location>
</feature>
<dbReference type="Gene3D" id="2.60.40.60">
    <property type="entry name" value="Cadherins"/>
    <property type="match status" value="5"/>
</dbReference>
<dbReference type="PRINTS" id="PR01820">
    <property type="entry name" value="DESMOCOLLIN"/>
</dbReference>
<keyword evidence="5 15" id="KW-0812">Transmembrane</keyword>
<comment type="subcellular location">
    <subcellularLocation>
        <location evidence="1 15">Cell membrane</location>
        <topology evidence="1 15">Single-pass type I membrane protein</topology>
    </subcellularLocation>
    <subcellularLocation>
        <location evidence="2">Cytoplasm</location>
    </subcellularLocation>
</comment>
<evidence type="ECO:0000256" key="6">
    <source>
        <dbReference type="ARBA" id="ARBA00022723"/>
    </source>
</evidence>
<dbReference type="PROSITE" id="PS00232">
    <property type="entry name" value="CADHERIN_1"/>
    <property type="match status" value="2"/>
</dbReference>
<dbReference type="KEGG" id="oau:116327110"/>
<protein>
    <recommendedName>
        <fullName evidence="19">Cadherin domain-containing protein</fullName>
    </recommendedName>
</protein>
<dbReference type="GO" id="GO:0044331">
    <property type="term" value="P:cell-cell adhesion mediated by cadherin"/>
    <property type="evidence" value="ECO:0007669"/>
    <property type="project" value="TreeGrafter"/>
</dbReference>
<dbReference type="SMART" id="SM00112">
    <property type="entry name" value="CA"/>
    <property type="match status" value="4"/>
</dbReference>
<evidence type="ECO:0000313" key="21">
    <source>
        <dbReference type="Proteomes" id="UP000472276"/>
    </source>
</evidence>
<keyword evidence="6" id="KW-0479">Metal-binding</keyword>
<dbReference type="GO" id="GO:0007156">
    <property type="term" value="P:homophilic cell adhesion via plasma membrane adhesion molecules"/>
    <property type="evidence" value="ECO:0007669"/>
    <property type="project" value="InterPro"/>
</dbReference>
<dbReference type="FunFam" id="2.60.40.60:FF:000019">
    <property type="entry name" value="Cadherin 2"/>
    <property type="match status" value="1"/>
</dbReference>
<keyword evidence="4" id="KW-0963">Cytoplasm</keyword>
<dbReference type="GO" id="GO:0045296">
    <property type="term" value="F:cadherin binding"/>
    <property type="evidence" value="ECO:0007669"/>
    <property type="project" value="TreeGrafter"/>
</dbReference>
<dbReference type="Pfam" id="PF01049">
    <property type="entry name" value="CADH_Y-type_LIR"/>
    <property type="match status" value="1"/>
</dbReference>
<dbReference type="GO" id="GO:0034332">
    <property type="term" value="P:adherens junction organization"/>
    <property type="evidence" value="ECO:0007669"/>
    <property type="project" value="TreeGrafter"/>
</dbReference>
<keyword evidence="21" id="KW-1185">Reference proteome</keyword>
<keyword evidence="12 17" id="KW-0472">Membrane</keyword>
<evidence type="ECO:0000256" key="10">
    <source>
        <dbReference type="ARBA" id="ARBA00022889"/>
    </source>
</evidence>
<evidence type="ECO:0000256" key="14">
    <source>
        <dbReference type="PROSITE-ProRule" id="PRU00043"/>
    </source>
</evidence>
<evidence type="ECO:0000259" key="19">
    <source>
        <dbReference type="PROSITE" id="PS50268"/>
    </source>
</evidence>
<dbReference type="InterPro" id="IPR002126">
    <property type="entry name" value="Cadherin-like_dom"/>
</dbReference>
<keyword evidence="13" id="KW-0325">Glycoprotein</keyword>
<feature type="domain" description="Cadherin" evidence="19">
    <location>
        <begin position="376"/>
        <end position="483"/>
    </location>
</feature>
<dbReference type="InterPro" id="IPR039808">
    <property type="entry name" value="Cadherin"/>
</dbReference>
<dbReference type="FunFam" id="2.60.40.60:FF:000011">
    <property type="entry name" value="Cadherin 1"/>
    <property type="match status" value="1"/>
</dbReference>
<dbReference type="PRINTS" id="PR00205">
    <property type="entry name" value="CADHERIN"/>
</dbReference>
<evidence type="ECO:0000256" key="8">
    <source>
        <dbReference type="ARBA" id="ARBA00022737"/>
    </source>
</evidence>
<dbReference type="Proteomes" id="UP000472276">
    <property type="component" value="Unassembled WGS sequence"/>
</dbReference>
<dbReference type="GO" id="GO:0016339">
    <property type="term" value="P:calcium-dependent cell-cell adhesion via plasma membrane cell adhesion molecules"/>
    <property type="evidence" value="ECO:0007669"/>
    <property type="project" value="TreeGrafter"/>
</dbReference>
<dbReference type="PANTHER" id="PTHR24027">
    <property type="entry name" value="CADHERIN-23"/>
    <property type="match status" value="1"/>
</dbReference>
<evidence type="ECO:0000256" key="11">
    <source>
        <dbReference type="ARBA" id="ARBA00022989"/>
    </source>
</evidence>
<dbReference type="Pfam" id="PF00028">
    <property type="entry name" value="Cadherin"/>
    <property type="match status" value="3"/>
</dbReference>
<evidence type="ECO:0000256" key="18">
    <source>
        <dbReference type="SAM" id="SignalP"/>
    </source>
</evidence>
<keyword evidence="7 18" id="KW-0732">Signal</keyword>
<reference evidence="20" key="3">
    <citation type="submission" date="2025-09" db="UniProtKB">
        <authorList>
            <consortium name="Ensembl"/>
        </authorList>
    </citation>
    <scope>IDENTIFICATION</scope>
</reference>
<name>A0AAZ1XPX5_OREAU</name>
<dbReference type="GO" id="GO:0000902">
    <property type="term" value="P:cell morphogenesis"/>
    <property type="evidence" value="ECO:0007669"/>
    <property type="project" value="TreeGrafter"/>
</dbReference>
<dbReference type="GeneID" id="116327110"/>
<gene>
    <name evidence="20" type="primary">LOC116327110</name>
</gene>
<evidence type="ECO:0000256" key="17">
    <source>
        <dbReference type="SAM" id="Phobius"/>
    </source>
</evidence>
<dbReference type="GO" id="GO:0005912">
    <property type="term" value="C:adherens junction"/>
    <property type="evidence" value="ECO:0007669"/>
    <property type="project" value="TreeGrafter"/>
</dbReference>
<keyword evidence="10 15" id="KW-0130">Cell adhesion</keyword>
<evidence type="ECO:0000256" key="16">
    <source>
        <dbReference type="RuleBase" id="RU004357"/>
    </source>
</evidence>
<dbReference type="InterPro" id="IPR020894">
    <property type="entry name" value="Cadherin_CS"/>
</dbReference>
<proteinExistence type="predicted"/>
<dbReference type="PANTHER" id="PTHR24027:SF433">
    <property type="entry name" value="CADHERIN 27-RELATED"/>
    <property type="match status" value="1"/>
</dbReference>
<accession>A0AAZ1XPX5</accession>